<protein>
    <submittedName>
        <fullName evidence="1">Uncharacterized protein</fullName>
    </submittedName>
</protein>
<name>I4EX04_MODI5</name>
<dbReference type="OMA" id="GTDQFRA"/>
<organism evidence="1 2">
    <name type="scientific">Modestobacter italicus (strain DSM 44449 / CECT 9708 / BC 501)</name>
    <dbReference type="NCBI Taxonomy" id="2732864"/>
    <lineage>
        <taxon>Bacteria</taxon>
        <taxon>Bacillati</taxon>
        <taxon>Actinomycetota</taxon>
        <taxon>Actinomycetes</taxon>
        <taxon>Geodermatophilales</taxon>
        <taxon>Geodermatophilaceae</taxon>
        <taxon>Modestobacter</taxon>
    </lineage>
</organism>
<keyword evidence="2" id="KW-1185">Reference proteome</keyword>
<dbReference type="Proteomes" id="UP000006461">
    <property type="component" value="Chromosome"/>
</dbReference>
<evidence type="ECO:0000313" key="2">
    <source>
        <dbReference type="Proteomes" id="UP000006461"/>
    </source>
</evidence>
<dbReference type="KEGG" id="mmar:MODMU_2488"/>
<dbReference type="HOGENOM" id="CLU_2771340_0_0_11"/>
<gene>
    <name evidence="1" type="ordered locus">MODMU_2488</name>
</gene>
<dbReference type="OrthoDB" id="5193634at2"/>
<proteinExistence type="predicted"/>
<dbReference type="EMBL" id="FO203431">
    <property type="protein sequence ID" value="CCH87917.1"/>
    <property type="molecule type" value="Genomic_DNA"/>
</dbReference>
<sequence>MAVADDRSAALLLRVWIEEGSDQFRARVMAVGPGAESERTVAVASTPDEVLEAVGHWLGEYLRRGTPTD</sequence>
<dbReference type="STRING" id="477641.MODMU_2488"/>
<dbReference type="AlphaFoldDB" id="I4EX04"/>
<reference evidence="1 2" key="1">
    <citation type="journal article" date="2012" name="J. Bacteriol.">
        <title>Genome Sequence of Radiation-Resistant Modestobacter marinus Strain BC501, a Representative Actinobacterium That Thrives on Calcareous Stone Surfaces.</title>
        <authorList>
            <person name="Normand P."/>
            <person name="Gury J."/>
            <person name="Pujic P."/>
            <person name="Chouaia B."/>
            <person name="Crotti E."/>
            <person name="Brusetti L."/>
            <person name="Daffonchio D."/>
            <person name="Vacherie B."/>
            <person name="Barbe V."/>
            <person name="Medigue C."/>
            <person name="Calteau A."/>
            <person name="Ghodhbane-Gtari F."/>
            <person name="Essoussi I."/>
            <person name="Nouioui I."/>
            <person name="Abbassi-Ghozzi I."/>
            <person name="Gtari M."/>
        </authorList>
    </citation>
    <scope>NUCLEOTIDE SEQUENCE [LARGE SCALE GENOMIC DNA]</scope>
    <source>
        <strain evidence="2">BC 501</strain>
    </source>
</reference>
<accession>I4EX04</accession>
<evidence type="ECO:0000313" key="1">
    <source>
        <dbReference type="EMBL" id="CCH87917.1"/>
    </source>
</evidence>